<dbReference type="AlphaFoldDB" id="A0A1B9GFM6"/>
<reference evidence="3" key="4">
    <citation type="submission" date="2024-02" db="EMBL/GenBank/DDBJ databases">
        <title>Comparative genomics of Cryptococcus and Kwoniella reveals pathogenesis evolution and contrasting modes of karyotype evolution via chromosome fusion or intercentromeric recombination.</title>
        <authorList>
            <person name="Coelho M.A."/>
            <person name="David-Palma M."/>
            <person name="Shea T."/>
            <person name="Bowers K."/>
            <person name="McGinley-Smith S."/>
            <person name="Mohammad A.W."/>
            <person name="Gnirke A."/>
            <person name="Yurkov A.M."/>
            <person name="Nowrousian M."/>
            <person name="Sun S."/>
            <person name="Cuomo C.A."/>
            <person name="Heitman J."/>
        </authorList>
    </citation>
    <scope>NUCLEOTIDE SEQUENCE</scope>
    <source>
        <strain evidence="3">CBS 10118</strain>
    </source>
</reference>
<organism evidence="2">
    <name type="scientific">Kwoniella bestiolae CBS 10118</name>
    <dbReference type="NCBI Taxonomy" id="1296100"/>
    <lineage>
        <taxon>Eukaryota</taxon>
        <taxon>Fungi</taxon>
        <taxon>Dikarya</taxon>
        <taxon>Basidiomycota</taxon>
        <taxon>Agaricomycotina</taxon>
        <taxon>Tremellomycetes</taxon>
        <taxon>Tremellales</taxon>
        <taxon>Cryptococcaceae</taxon>
        <taxon>Kwoniella</taxon>
    </lineage>
</organism>
<feature type="compositionally biased region" description="Basic and acidic residues" evidence="1">
    <location>
        <begin position="94"/>
        <end position="107"/>
    </location>
</feature>
<dbReference type="OrthoDB" id="2566521at2759"/>
<reference evidence="2" key="1">
    <citation type="submission" date="2013-07" db="EMBL/GenBank/DDBJ databases">
        <title>The Genome Sequence of Cryptococcus bestiolae CBS10118.</title>
        <authorList>
            <consortium name="The Broad Institute Genome Sequencing Platform"/>
            <person name="Cuomo C."/>
            <person name="Litvintseva A."/>
            <person name="Chen Y."/>
            <person name="Heitman J."/>
            <person name="Sun S."/>
            <person name="Springer D."/>
            <person name="Dromer F."/>
            <person name="Young S.K."/>
            <person name="Zeng Q."/>
            <person name="Gargeya S."/>
            <person name="Fitzgerald M."/>
            <person name="Abouelleil A."/>
            <person name="Alvarado L."/>
            <person name="Berlin A.M."/>
            <person name="Chapman S.B."/>
            <person name="Dewar J."/>
            <person name="Goldberg J."/>
            <person name="Griggs A."/>
            <person name="Gujja S."/>
            <person name="Hansen M."/>
            <person name="Howarth C."/>
            <person name="Imamovic A."/>
            <person name="Larimer J."/>
            <person name="McCowan C."/>
            <person name="Murphy C."/>
            <person name="Pearson M."/>
            <person name="Priest M."/>
            <person name="Roberts A."/>
            <person name="Saif S."/>
            <person name="Shea T."/>
            <person name="Sykes S."/>
            <person name="Wortman J."/>
            <person name="Nusbaum C."/>
            <person name="Birren B."/>
        </authorList>
    </citation>
    <scope>NUCLEOTIDE SEQUENCE [LARGE SCALE GENOMIC DNA]</scope>
    <source>
        <strain evidence="2">CBS 10118</strain>
    </source>
</reference>
<keyword evidence="4" id="KW-1185">Reference proteome</keyword>
<reference evidence="2" key="3">
    <citation type="submission" date="2014-01" db="EMBL/GenBank/DDBJ databases">
        <title>Evolution of pathogenesis and genome organization in the Tremellales.</title>
        <authorList>
            <person name="Cuomo C."/>
            <person name="Litvintseva A."/>
            <person name="Heitman J."/>
            <person name="Chen Y."/>
            <person name="Sun S."/>
            <person name="Springer D."/>
            <person name="Dromer F."/>
            <person name="Young S."/>
            <person name="Zeng Q."/>
            <person name="Chapman S."/>
            <person name="Gujja S."/>
            <person name="Saif S."/>
            <person name="Birren B."/>
        </authorList>
    </citation>
    <scope>NUCLEOTIDE SEQUENCE</scope>
    <source>
        <strain evidence="2">CBS 10118</strain>
    </source>
</reference>
<accession>A0A1B9GFM6</accession>
<evidence type="ECO:0000313" key="3">
    <source>
        <dbReference type="EMBL" id="WVW80683.1"/>
    </source>
</evidence>
<gene>
    <name evidence="2" type="ORF">I302_01363</name>
    <name evidence="3" type="ORF">I302_102669</name>
</gene>
<dbReference type="GeneID" id="30205762"/>
<dbReference type="RefSeq" id="XP_019050920.1">
    <property type="nucleotide sequence ID" value="XM_019188042.1"/>
</dbReference>
<feature type="region of interest" description="Disordered" evidence="1">
    <location>
        <begin position="1"/>
        <end position="43"/>
    </location>
</feature>
<dbReference type="EMBL" id="CP144541">
    <property type="protein sequence ID" value="WVW80683.1"/>
    <property type="molecule type" value="Genomic_DNA"/>
</dbReference>
<dbReference type="VEuPathDB" id="FungiDB:I302_01363"/>
<dbReference type="EMBL" id="KI894018">
    <property type="protein sequence ID" value="OCF29850.1"/>
    <property type="molecule type" value="Genomic_DNA"/>
</dbReference>
<feature type="region of interest" description="Disordered" evidence="1">
    <location>
        <begin position="85"/>
        <end position="107"/>
    </location>
</feature>
<reference evidence="3" key="2">
    <citation type="submission" date="2013-07" db="EMBL/GenBank/DDBJ databases">
        <authorList>
            <consortium name="The Broad Institute Genome Sequencing Platform"/>
            <person name="Cuomo C."/>
            <person name="Litvintseva A."/>
            <person name="Chen Y."/>
            <person name="Heitman J."/>
            <person name="Sun S."/>
            <person name="Springer D."/>
            <person name="Dromer F."/>
            <person name="Young S.K."/>
            <person name="Zeng Q."/>
            <person name="Gargeya S."/>
            <person name="Fitzgerald M."/>
            <person name="Abouelleil A."/>
            <person name="Alvarado L."/>
            <person name="Berlin A.M."/>
            <person name="Chapman S.B."/>
            <person name="Dewar J."/>
            <person name="Goldberg J."/>
            <person name="Griggs A."/>
            <person name="Gujja S."/>
            <person name="Hansen M."/>
            <person name="Howarth C."/>
            <person name="Imamovic A."/>
            <person name="Larimer J."/>
            <person name="McCowan C."/>
            <person name="Murphy C."/>
            <person name="Pearson M."/>
            <person name="Priest M."/>
            <person name="Roberts A."/>
            <person name="Saif S."/>
            <person name="Shea T."/>
            <person name="Sykes S."/>
            <person name="Wortman J."/>
            <person name="Nusbaum C."/>
            <person name="Birren B."/>
        </authorList>
    </citation>
    <scope>NUCLEOTIDE SEQUENCE</scope>
    <source>
        <strain evidence="3">CBS 10118</strain>
    </source>
</reference>
<name>A0A1B9GFM6_9TREE</name>
<proteinExistence type="predicted"/>
<feature type="compositionally biased region" description="Acidic residues" evidence="1">
    <location>
        <begin position="1"/>
        <end position="22"/>
    </location>
</feature>
<dbReference type="Proteomes" id="UP000092730">
    <property type="component" value="Chromosome 1"/>
</dbReference>
<sequence length="171" mass="19380">MTSDAQQDESDCNSDSDFDLISDLEQYPNSTSSPPTSTSSPVEMDRDYNLLHHLWIGIYPVSEIGRTGLNLTSYPRYLLKRHISFDETEPEPEPEPHDVPGPRSVRDDPSRQMVFCIDELVHDGQLWDIYRGELMGCDGISKPQSLILKLMRPSAFPNEYPPGPEDPRGED</sequence>
<dbReference type="KEGG" id="kbi:30205762"/>
<evidence type="ECO:0000313" key="4">
    <source>
        <dbReference type="Proteomes" id="UP000092730"/>
    </source>
</evidence>
<protein>
    <submittedName>
        <fullName evidence="2">Uncharacterized protein</fullName>
    </submittedName>
</protein>
<feature type="compositionally biased region" description="Low complexity" evidence="1">
    <location>
        <begin position="30"/>
        <end position="41"/>
    </location>
</feature>
<evidence type="ECO:0000256" key="1">
    <source>
        <dbReference type="SAM" id="MobiDB-lite"/>
    </source>
</evidence>
<evidence type="ECO:0000313" key="2">
    <source>
        <dbReference type="EMBL" id="OCF29850.1"/>
    </source>
</evidence>